<evidence type="ECO:0000259" key="1">
    <source>
        <dbReference type="Pfam" id="PF08906"/>
    </source>
</evidence>
<accession>A0A7X0UBV6</accession>
<proteinExistence type="predicted"/>
<keyword evidence="3" id="KW-1185">Reference proteome</keyword>
<dbReference type="InterPro" id="IPR015002">
    <property type="entry name" value="T6SS_Tdi1_C"/>
</dbReference>
<feature type="domain" description="T6SS immunity protein Tdi1 C-terminal" evidence="1">
    <location>
        <begin position="65"/>
        <end position="136"/>
    </location>
</feature>
<evidence type="ECO:0000313" key="3">
    <source>
        <dbReference type="Proteomes" id="UP000575083"/>
    </source>
</evidence>
<dbReference type="Pfam" id="PF08906">
    <property type="entry name" value="T6SS_Tdi1_C"/>
    <property type="match status" value="1"/>
</dbReference>
<dbReference type="EMBL" id="JACHLK010000013">
    <property type="protein sequence ID" value="MBB6562498.1"/>
    <property type="molecule type" value="Genomic_DNA"/>
</dbReference>
<comment type="caution">
    <text evidence="2">The sequence shown here is derived from an EMBL/GenBank/DDBJ whole genome shotgun (WGS) entry which is preliminary data.</text>
</comment>
<dbReference type="AlphaFoldDB" id="A0A7X0UBV6"/>
<reference evidence="2 3" key="1">
    <citation type="submission" date="2020-08" db="EMBL/GenBank/DDBJ databases">
        <title>Functional genomics of gut bacteria from endangered species of beetles.</title>
        <authorList>
            <person name="Carlos-Shanley C."/>
        </authorList>
    </citation>
    <scope>NUCLEOTIDE SEQUENCE [LARGE SCALE GENOMIC DNA]</scope>
    <source>
        <strain evidence="2 3">S00198</strain>
    </source>
</reference>
<name>A0A7X0UBV6_9BURK</name>
<sequence length="145" mass="15809">MNLSDALLHPSEYDGAEISAYWQPVIGDNSSVLHVSVFGNLFLLNEQGHVLLLDSWSGDIHGVSESYEQYKTDVGTDPEFFRSWFLTDLIELLDAGGMTRGAGQVFAPFVSPALGGRLVLENFSTAPIKTYAALSSGEVLARRKV</sequence>
<dbReference type="RefSeq" id="WP_184862575.1">
    <property type="nucleotide sequence ID" value="NZ_JACHLK010000013.1"/>
</dbReference>
<evidence type="ECO:0000313" key="2">
    <source>
        <dbReference type="EMBL" id="MBB6562498.1"/>
    </source>
</evidence>
<organism evidence="2 3">
    <name type="scientific">Acidovorax soli</name>
    <dbReference type="NCBI Taxonomy" id="592050"/>
    <lineage>
        <taxon>Bacteria</taxon>
        <taxon>Pseudomonadati</taxon>
        <taxon>Pseudomonadota</taxon>
        <taxon>Betaproteobacteria</taxon>
        <taxon>Burkholderiales</taxon>
        <taxon>Comamonadaceae</taxon>
        <taxon>Acidovorax</taxon>
    </lineage>
</organism>
<protein>
    <recommendedName>
        <fullName evidence="1">T6SS immunity protein Tdi1 C-terminal domain-containing protein</fullName>
    </recommendedName>
</protein>
<dbReference type="Proteomes" id="UP000575083">
    <property type="component" value="Unassembled WGS sequence"/>
</dbReference>
<gene>
    <name evidence="2" type="ORF">HNP48_005211</name>
</gene>